<evidence type="ECO:0000313" key="2">
    <source>
        <dbReference type="EMBL" id="RLP78248.1"/>
    </source>
</evidence>
<reference evidence="2 3" key="1">
    <citation type="submission" date="2018-10" db="EMBL/GenBank/DDBJ databases">
        <title>Xanthobacter tagetidis genome sequencing and assembly.</title>
        <authorList>
            <person name="Maclea K.S."/>
            <person name="Goen A.E."/>
            <person name="Fatima S.A."/>
        </authorList>
    </citation>
    <scope>NUCLEOTIDE SEQUENCE [LARGE SCALE GENOMIC DNA]</scope>
    <source>
        <strain evidence="2 3">ATCC 700314</strain>
    </source>
</reference>
<dbReference type="RefSeq" id="WP_121623715.1">
    <property type="nucleotide sequence ID" value="NZ_JACIIW010000009.1"/>
</dbReference>
<gene>
    <name evidence="2" type="ORF">D9R14_12775</name>
</gene>
<name>A0A3L7AEY3_9HYPH</name>
<keyword evidence="3" id="KW-1185">Reference proteome</keyword>
<dbReference type="InterPro" id="IPR018640">
    <property type="entry name" value="DUF2063"/>
</dbReference>
<sequence length="253" mass="26190">MATPVLPAPADAAFAAACLDAGQPVPGFIRCPAGERPERRFSVYRNNVVASLIGALEAKYPAVAAIVGDEFFRATARLFIAAHPPRGPVMARFGGPFADFLAGFPPAAGLPYLPDVARLEALVLEAFHAADALPLAHDHLPALASGAIALRRHPAAFLLRSQWPVLTLWRMNTGHVELAAVEDWSGQEILVARPGLEVSAVLLPPGAAAFLETLEVGPAAAAAAALDVPGADLSLILAALAQAGAFCAPEVQP</sequence>
<comment type="caution">
    <text evidence="2">The sequence shown here is derived from an EMBL/GenBank/DDBJ whole genome shotgun (WGS) entry which is preliminary data.</text>
</comment>
<dbReference type="InterPro" id="IPR044922">
    <property type="entry name" value="DUF2063_N_sf"/>
</dbReference>
<dbReference type="AlphaFoldDB" id="A0A3L7AEY3"/>
<accession>A0A3L7AEY3</accession>
<proteinExistence type="predicted"/>
<dbReference type="Proteomes" id="UP000269692">
    <property type="component" value="Unassembled WGS sequence"/>
</dbReference>
<evidence type="ECO:0000259" key="1">
    <source>
        <dbReference type="Pfam" id="PF09836"/>
    </source>
</evidence>
<organism evidence="2 3">
    <name type="scientific">Xanthobacter tagetidis</name>
    <dbReference type="NCBI Taxonomy" id="60216"/>
    <lineage>
        <taxon>Bacteria</taxon>
        <taxon>Pseudomonadati</taxon>
        <taxon>Pseudomonadota</taxon>
        <taxon>Alphaproteobacteria</taxon>
        <taxon>Hyphomicrobiales</taxon>
        <taxon>Xanthobacteraceae</taxon>
        <taxon>Xanthobacter</taxon>
    </lineage>
</organism>
<dbReference type="Gene3D" id="1.10.150.690">
    <property type="entry name" value="DUF2063"/>
    <property type="match status" value="1"/>
</dbReference>
<feature type="domain" description="Putative DNA-binding" evidence="1">
    <location>
        <begin position="12"/>
        <end position="101"/>
    </location>
</feature>
<dbReference type="EMBL" id="RCTF01000009">
    <property type="protein sequence ID" value="RLP78248.1"/>
    <property type="molecule type" value="Genomic_DNA"/>
</dbReference>
<evidence type="ECO:0000313" key="3">
    <source>
        <dbReference type="Proteomes" id="UP000269692"/>
    </source>
</evidence>
<dbReference type="OrthoDB" id="4146344at2"/>
<protein>
    <submittedName>
        <fullName evidence="2">DUF2063 domain-containing protein</fullName>
    </submittedName>
</protein>
<dbReference type="Pfam" id="PF09836">
    <property type="entry name" value="DUF2063"/>
    <property type="match status" value="1"/>
</dbReference>